<feature type="compositionally biased region" description="Low complexity" evidence="1">
    <location>
        <begin position="48"/>
        <end position="59"/>
    </location>
</feature>
<feature type="compositionally biased region" description="Pro residues" evidence="1">
    <location>
        <begin position="67"/>
        <end position="76"/>
    </location>
</feature>
<gene>
    <name evidence="2" type="ORF">A2838_02185</name>
</gene>
<dbReference type="EMBL" id="MHVH01000005">
    <property type="protein sequence ID" value="OHA90384.1"/>
    <property type="molecule type" value="Genomic_DNA"/>
</dbReference>
<evidence type="ECO:0008006" key="4">
    <source>
        <dbReference type="Google" id="ProtNLM"/>
    </source>
</evidence>
<feature type="compositionally biased region" description="Pro residues" evidence="1">
    <location>
        <begin position="106"/>
        <end position="117"/>
    </location>
</feature>
<reference evidence="2 3" key="1">
    <citation type="journal article" date="2016" name="Nat. Commun.">
        <title>Thousands of microbial genomes shed light on interconnected biogeochemical processes in an aquifer system.</title>
        <authorList>
            <person name="Anantharaman K."/>
            <person name="Brown C.T."/>
            <person name="Hug L.A."/>
            <person name="Sharon I."/>
            <person name="Castelle C.J."/>
            <person name="Probst A.J."/>
            <person name="Thomas B.C."/>
            <person name="Singh A."/>
            <person name="Wilkins M.J."/>
            <person name="Karaoz U."/>
            <person name="Brodie E.L."/>
            <person name="Williams K.H."/>
            <person name="Hubbard S.S."/>
            <person name="Banfield J.F."/>
        </authorList>
    </citation>
    <scope>NUCLEOTIDE SEQUENCE [LARGE SCALE GENOMIC DNA]</scope>
</reference>
<sequence length="230" mass="24778">MAEETTTESVVSEPQPTPEASAGEAILEPAPIQPEPAVVTPPVPEPITEPAVVEETPTAQPVEPLDPEPNPTPVPAPDSNQVPESVPELYIAPIEPSPTPESAQLPPTPTEPIPEPVSTPSTSSPQETPTPTPEPVSAPQPQVSTPPVIQTSLARELLIKAREVIQFRKRKKLEKIMGMFLKQANITNDDVEKLLHVSDATATRYLEQLERGGKVRQNGRTGKPVSYSRM</sequence>
<dbReference type="AlphaFoldDB" id="A0A1G2SZG3"/>
<dbReference type="InterPro" id="IPR036388">
    <property type="entry name" value="WH-like_DNA-bd_sf"/>
</dbReference>
<dbReference type="PRINTS" id="PR01217">
    <property type="entry name" value="PRICHEXTENSN"/>
</dbReference>
<feature type="compositionally biased region" description="Pro residues" evidence="1">
    <location>
        <begin position="128"/>
        <end position="138"/>
    </location>
</feature>
<proteinExistence type="predicted"/>
<evidence type="ECO:0000313" key="3">
    <source>
        <dbReference type="Proteomes" id="UP000178107"/>
    </source>
</evidence>
<feature type="region of interest" description="Disordered" evidence="1">
    <location>
        <begin position="1"/>
        <end position="147"/>
    </location>
</feature>
<comment type="caution">
    <text evidence="2">The sequence shown here is derived from an EMBL/GenBank/DDBJ whole genome shotgun (WGS) entry which is preliminary data.</text>
</comment>
<protein>
    <recommendedName>
        <fullName evidence="4">HTH deoR-type domain-containing protein</fullName>
    </recommendedName>
</protein>
<dbReference type="Gene3D" id="1.10.10.10">
    <property type="entry name" value="Winged helix-like DNA-binding domain superfamily/Winged helix DNA-binding domain"/>
    <property type="match status" value="1"/>
</dbReference>
<dbReference type="Proteomes" id="UP000178107">
    <property type="component" value="Unassembled WGS sequence"/>
</dbReference>
<feature type="compositionally biased region" description="Pro residues" evidence="1">
    <location>
        <begin position="31"/>
        <end position="47"/>
    </location>
</feature>
<name>A0A1G2SZG3_9BACT</name>
<organism evidence="2 3">
    <name type="scientific">Candidatus Zambryskibacteria bacterium RIFCSPHIGHO2_01_FULL_46_25</name>
    <dbReference type="NCBI Taxonomy" id="1802738"/>
    <lineage>
        <taxon>Bacteria</taxon>
        <taxon>Candidatus Zambryskiibacteriota</taxon>
    </lineage>
</organism>
<evidence type="ECO:0000313" key="2">
    <source>
        <dbReference type="EMBL" id="OHA90384.1"/>
    </source>
</evidence>
<accession>A0A1G2SZG3</accession>
<evidence type="ECO:0000256" key="1">
    <source>
        <dbReference type="SAM" id="MobiDB-lite"/>
    </source>
</evidence>
<feature type="compositionally biased region" description="Low complexity" evidence="1">
    <location>
        <begin position="118"/>
        <end position="127"/>
    </location>
</feature>